<gene>
    <name evidence="1" type="ORF">NMU03_16380</name>
</gene>
<organism evidence="1 2">
    <name type="scientific">Allocoprobacillus halotolerans</name>
    <dbReference type="NCBI Taxonomy" id="2944914"/>
    <lineage>
        <taxon>Bacteria</taxon>
        <taxon>Bacillati</taxon>
        <taxon>Bacillota</taxon>
        <taxon>Erysipelotrichia</taxon>
        <taxon>Erysipelotrichales</taxon>
        <taxon>Erysipelotrichaceae</taxon>
        <taxon>Allocoprobacillus</taxon>
    </lineage>
</organism>
<keyword evidence="2" id="KW-1185">Reference proteome</keyword>
<sequence>MDKENWSIYSKACFEMSNSEYNDYEPAYIFVKDKKGEKEIIVFGVSNDQQTMIRYIGHETNEIKLNKDNVYEILEWSYDMNSDFLEYFEKDYHLEFMSIEQHYGMWSIIEDNCKEDIRCLKGLQNYISHCQSTGINPSLFKQLLGLDSVDISSLYPERNAGFEVIDEFTCGNRTVVLAMKDKPNHKEFVTWRTTPDRHNGYDIGHYFTTSGKAFADFKKRSQSIFEHYFELKHSKFKARFRKKEIER</sequence>
<evidence type="ECO:0008006" key="3">
    <source>
        <dbReference type="Google" id="ProtNLM"/>
    </source>
</evidence>
<reference evidence="1" key="1">
    <citation type="submission" date="2022-07" db="EMBL/GenBank/DDBJ databases">
        <title>Faecal culturing of patients with breast cancer.</title>
        <authorList>
            <person name="Teng N.M.Y."/>
            <person name="Kiu R."/>
            <person name="Evans R."/>
            <person name="Baker D.J."/>
            <person name="Zenner C."/>
            <person name="Robinson S.D."/>
            <person name="Hall L.J."/>
        </authorList>
    </citation>
    <scope>NUCLEOTIDE SEQUENCE</scope>
    <source>
        <strain evidence="1">LH1062</strain>
    </source>
</reference>
<accession>A0ABY5I4K3</accession>
<evidence type="ECO:0000313" key="1">
    <source>
        <dbReference type="EMBL" id="UTY39121.1"/>
    </source>
</evidence>
<proteinExistence type="predicted"/>
<evidence type="ECO:0000313" key="2">
    <source>
        <dbReference type="Proteomes" id="UP001060112"/>
    </source>
</evidence>
<dbReference type="Proteomes" id="UP001060112">
    <property type="component" value="Chromosome"/>
</dbReference>
<protein>
    <recommendedName>
        <fullName evidence="3">Phage protein</fullName>
    </recommendedName>
</protein>
<dbReference type="RefSeq" id="WP_290140006.1">
    <property type="nucleotide sequence ID" value="NZ_CP101620.1"/>
</dbReference>
<name>A0ABY5I4K3_9FIRM</name>
<dbReference type="EMBL" id="CP101620">
    <property type="protein sequence ID" value="UTY39121.1"/>
    <property type="molecule type" value="Genomic_DNA"/>
</dbReference>